<dbReference type="FunCoup" id="F0Z6V2">
    <property type="interactions" value="649"/>
</dbReference>
<dbReference type="GO" id="GO:0005905">
    <property type="term" value="C:clathrin-coated pit"/>
    <property type="evidence" value="ECO:0007669"/>
    <property type="project" value="EnsemblProtists"/>
</dbReference>
<dbReference type="Gene3D" id="3.30.1460.20">
    <property type="match status" value="1"/>
</dbReference>
<dbReference type="InterPro" id="IPR008384">
    <property type="entry name" value="ARPC4"/>
</dbReference>
<dbReference type="GeneID" id="10503511"/>
<keyword evidence="3 6" id="KW-0963">Cytoplasm</keyword>
<comment type="function">
    <text evidence="6">Functions as actin-binding component of the Arp2/3 complex which is involved in regulation of actin polymerization and together with an activating nucleation-promoting factor (NPF) mediates the formation of branched actin networks. Seems to contact the mother actin filament.</text>
</comment>
<evidence type="ECO:0000313" key="7">
    <source>
        <dbReference type="EMBL" id="EGC40374.1"/>
    </source>
</evidence>
<dbReference type="GO" id="GO:0031252">
    <property type="term" value="C:cell leading edge"/>
    <property type="evidence" value="ECO:0007669"/>
    <property type="project" value="EnsemblProtists"/>
</dbReference>
<dbReference type="PIRSF" id="PIRSF039100">
    <property type="entry name" value="ARPC4"/>
    <property type="match status" value="1"/>
</dbReference>
<name>F0Z6V2_DICPU</name>
<comment type="similarity">
    <text evidence="2 6">Belongs to the ARPC4 family.</text>
</comment>
<dbReference type="GO" id="GO:0006887">
    <property type="term" value="P:exocytosis"/>
    <property type="evidence" value="ECO:0007669"/>
    <property type="project" value="EnsemblProtists"/>
</dbReference>
<dbReference type="FunFam" id="3.30.1460.20:FF:000001">
    <property type="entry name" value="Actin-related protein 2/3 complex subunit 4"/>
    <property type="match status" value="1"/>
</dbReference>
<dbReference type="GO" id="GO:0051015">
    <property type="term" value="F:actin filament binding"/>
    <property type="evidence" value="ECO:0000318"/>
    <property type="project" value="GO_Central"/>
</dbReference>
<dbReference type="eggNOG" id="KOG1876">
    <property type="taxonomic scope" value="Eukaryota"/>
</dbReference>
<keyword evidence="4 6" id="KW-0009">Actin-binding</keyword>
<dbReference type="PANTHER" id="PTHR22629:SF0">
    <property type="entry name" value="ACTIN-RELATED PROTEIN 2_3 COMPLEX SUBUNIT 4"/>
    <property type="match status" value="1"/>
</dbReference>
<sequence length="169" mass="19460">MSLAQVPYLNCIRNTLTASMCLQNFGSQIVERHNKPEVEVKTSKELVLNPVIIARNKAERVLIETSINSIRISVSIKKSDEVDVILAKKFVRFLVQRAESFIILRRKPVEGYDISFLVTNFHTESMFKHKLVDFIIQFMEDIDKEVSDLKLTLNARGRIIASEYLKNFA</sequence>
<reference evidence="8" key="1">
    <citation type="journal article" date="2011" name="Genome Biol.">
        <title>Comparative genomics of the social amoebae Dictyostelium discoideum and Dictyostelium purpureum.</title>
        <authorList>
            <consortium name="US DOE Joint Genome Institute (JGI-PGF)"/>
            <person name="Sucgang R."/>
            <person name="Kuo A."/>
            <person name="Tian X."/>
            <person name="Salerno W."/>
            <person name="Parikh A."/>
            <person name="Feasley C.L."/>
            <person name="Dalin E."/>
            <person name="Tu H."/>
            <person name="Huang E."/>
            <person name="Barry K."/>
            <person name="Lindquist E."/>
            <person name="Shapiro H."/>
            <person name="Bruce D."/>
            <person name="Schmutz J."/>
            <person name="Salamov A."/>
            <person name="Fey P."/>
            <person name="Gaudet P."/>
            <person name="Anjard C."/>
            <person name="Babu M.M."/>
            <person name="Basu S."/>
            <person name="Bushmanova Y."/>
            <person name="van der Wel H."/>
            <person name="Katoh-Kurasawa M."/>
            <person name="Dinh C."/>
            <person name="Coutinho P.M."/>
            <person name="Saito T."/>
            <person name="Elias M."/>
            <person name="Schaap P."/>
            <person name="Kay R.R."/>
            <person name="Henrissat B."/>
            <person name="Eichinger L."/>
            <person name="Rivero F."/>
            <person name="Putnam N.H."/>
            <person name="West C.M."/>
            <person name="Loomis W.F."/>
            <person name="Chisholm R.L."/>
            <person name="Shaulsky G."/>
            <person name="Strassmann J.E."/>
            <person name="Queller D.C."/>
            <person name="Kuspa A."/>
            <person name="Grigoriev I.V."/>
        </authorList>
    </citation>
    <scope>NUCLEOTIDE SEQUENCE [LARGE SCALE GENOMIC DNA]</scope>
    <source>
        <strain evidence="8">QSDP1</strain>
    </source>
</reference>
<dbReference type="GO" id="GO:0030670">
    <property type="term" value="C:phagocytic vesicle membrane"/>
    <property type="evidence" value="ECO:0007669"/>
    <property type="project" value="EnsemblProtists"/>
</dbReference>
<dbReference type="AlphaFoldDB" id="F0Z6V2"/>
<dbReference type="GO" id="GO:0006909">
    <property type="term" value="P:phagocytosis"/>
    <property type="evidence" value="ECO:0007669"/>
    <property type="project" value="EnsemblProtists"/>
</dbReference>
<evidence type="ECO:0000313" key="8">
    <source>
        <dbReference type="Proteomes" id="UP000001064"/>
    </source>
</evidence>
<dbReference type="InterPro" id="IPR034666">
    <property type="entry name" value="ARPC2/4"/>
</dbReference>
<proteinExistence type="inferred from homology"/>
<dbReference type="Pfam" id="PF05856">
    <property type="entry name" value="ARPC4"/>
    <property type="match status" value="1"/>
</dbReference>
<dbReference type="GO" id="GO:0030041">
    <property type="term" value="P:actin filament polymerization"/>
    <property type="evidence" value="ECO:0007669"/>
    <property type="project" value="UniProtKB-UniRule"/>
</dbReference>
<dbReference type="Proteomes" id="UP000001064">
    <property type="component" value="Unassembled WGS sequence"/>
</dbReference>
<accession>F0Z6V2</accession>
<evidence type="ECO:0000256" key="4">
    <source>
        <dbReference type="ARBA" id="ARBA00023203"/>
    </source>
</evidence>
<dbReference type="VEuPathDB" id="AmoebaDB:DICPUDRAFT_85721"/>
<dbReference type="RefSeq" id="XP_003283125.1">
    <property type="nucleotide sequence ID" value="XM_003283077.1"/>
</dbReference>
<dbReference type="EMBL" id="GL870943">
    <property type="protein sequence ID" value="EGC40374.1"/>
    <property type="molecule type" value="Genomic_DNA"/>
</dbReference>
<evidence type="ECO:0000256" key="3">
    <source>
        <dbReference type="ARBA" id="ARBA00022490"/>
    </source>
</evidence>
<evidence type="ECO:0000256" key="6">
    <source>
        <dbReference type="PIRNR" id="PIRNR039100"/>
    </source>
</evidence>
<evidence type="ECO:0000256" key="2">
    <source>
        <dbReference type="ARBA" id="ARBA00005919"/>
    </source>
</evidence>
<evidence type="ECO:0000256" key="1">
    <source>
        <dbReference type="ARBA" id="ARBA00004245"/>
    </source>
</evidence>
<dbReference type="GO" id="GO:0031143">
    <property type="term" value="C:pseudopodium"/>
    <property type="evidence" value="ECO:0007669"/>
    <property type="project" value="EnsemblProtists"/>
</dbReference>
<organism evidence="7 8">
    <name type="scientific">Dictyostelium purpureum</name>
    <name type="common">Slime mold</name>
    <dbReference type="NCBI Taxonomy" id="5786"/>
    <lineage>
        <taxon>Eukaryota</taxon>
        <taxon>Amoebozoa</taxon>
        <taxon>Evosea</taxon>
        <taxon>Eumycetozoa</taxon>
        <taxon>Dictyostelia</taxon>
        <taxon>Dictyosteliales</taxon>
        <taxon>Dictyosteliaceae</taxon>
        <taxon>Dictyostelium</taxon>
    </lineage>
</organism>
<dbReference type="SUPFAM" id="SSF69645">
    <property type="entry name" value="Arp2/3 complex subunits"/>
    <property type="match status" value="1"/>
</dbReference>
<dbReference type="OMA" id="EAYLGEF"/>
<comment type="subcellular location">
    <subcellularLocation>
        <location evidence="1 6">Cytoplasm</location>
        <location evidence="1 6">Cytoskeleton</location>
    </subcellularLocation>
</comment>
<keyword evidence="5 6" id="KW-0206">Cytoskeleton</keyword>
<evidence type="ECO:0000256" key="5">
    <source>
        <dbReference type="ARBA" id="ARBA00023212"/>
    </source>
</evidence>
<dbReference type="OrthoDB" id="336240at2759"/>
<dbReference type="GO" id="GO:0140220">
    <property type="term" value="C:pathogen-containing vacuole"/>
    <property type="evidence" value="ECO:0007669"/>
    <property type="project" value="EnsemblProtists"/>
</dbReference>
<keyword evidence="8" id="KW-1185">Reference proteome</keyword>
<gene>
    <name evidence="7" type="ORF">DICPUDRAFT_85721</name>
</gene>
<dbReference type="PANTHER" id="PTHR22629">
    <property type="entry name" value="ARP2/3 COMPLEX 20 KD SUBUNIT"/>
    <property type="match status" value="1"/>
</dbReference>
<dbReference type="STRING" id="5786.F0Z6V2"/>
<protein>
    <recommendedName>
        <fullName evidence="6">Actin-related protein 2/3 complex subunit 4</fullName>
    </recommendedName>
</protein>
<dbReference type="KEGG" id="dpp:DICPUDRAFT_85721"/>
<dbReference type="GO" id="GO:0005885">
    <property type="term" value="C:Arp2/3 protein complex"/>
    <property type="evidence" value="ECO:0000318"/>
    <property type="project" value="GO_Central"/>
</dbReference>
<dbReference type="GO" id="GO:0034314">
    <property type="term" value="P:Arp2/3 complex-mediated actin nucleation"/>
    <property type="evidence" value="ECO:0000318"/>
    <property type="project" value="GO_Central"/>
</dbReference>
<dbReference type="InParanoid" id="F0Z6V2"/>